<dbReference type="AlphaFoldDB" id="A0A9N9K1X6"/>
<name>A0A9N9K1X6_9GLOM</name>
<organism evidence="1 2">
    <name type="scientific">Dentiscutata erythropus</name>
    <dbReference type="NCBI Taxonomy" id="1348616"/>
    <lineage>
        <taxon>Eukaryota</taxon>
        <taxon>Fungi</taxon>
        <taxon>Fungi incertae sedis</taxon>
        <taxon>Mucoromycota</taxon>
        <taxon>Glomeromycotina</taxon>
        <taxon>Glomeromycetes</taxon>
        <taxon>Diversisporales</taxon>
        <taxon>Gigasporaceae</taxon>
        <taxon>Dentiscutata</taxon>
    </lineage>
</organism>
<sequence>SSVSEERENSNFQGNKELTGLEVCKNFFFIWALCKVVLIKRERNHKLPILP</sequence>
<evidence type="ECO:0000313" key="1">
    <source>
        <dbReference type="EMBL" id="CAG8806734.1"/>
    </source>
</evidence>
<keyword evidence="2" id="KW-1185">Reference proteome</keyword>
<dbReference type="EMBL" id="CAJVPY010041610">
    <property type="protein sequence ID" value="CAG8806734.1"/>
    <property type="molecule type" value="Genomic_DNA"/>
</dbReference>
<reference evidence="1" key="1">
    <citation type="submission" date="2021-06" db="EMBL/GenBank/DDBJ databases">
        <authorList>
            <person name="Kallberg Y."/>
            <person name="Tangrot J."/>
            <person name="Rosling A."/>
        </authorList>
    </citation>
    <scope>NUCLEOTIDE SEQUENCE</scope>
    <source>
        <strain evidence="1">MA453B</strain>
    </source>
</reference>
<evidence type="ECO:0000313" key="2">
    <source>
        <dbReference type="Proteomes" id="UP000789405"/>
    </source>
</evidence>
<gene>
    <name evidence="1" type="ORF">DERYTH_LOCUS24529</name>
</gene>
<feature type="non-terminal residue" evidence="1">
    <location>
        <position position="51"/>
    </location>
</feature>
<comment type="caution">
    <text evidence="1">The sequence shown here is derived from an EMBL/GenBank/DDBJ whole genome shotgun (WGS) entry which is preliminary data.</text>
</comment>
<protein>
    <submittedName>
        <fullName evidence="1">14954_t:CDS:1</fullName>
    </submittedName>
</protein>
<accession>A0A9N9K1X6</accession>
<feature type="non-terminal residue" evidence="1">
    <location>
        <position position="1"/>
    </location>
</feature>
<proteinExistence type="predicted"/>
<dbReference type="Proteomes" id="UP000789405">
    <property type="component" value="Unassembled WGS sequence"/>
</dbReference>